<gene>
    <name evidence="2" type="ORF">Aam_039_018</name>
</gene>
<dbReference type="GO" id="GO:0016020">
    <property type="term" value="C:membrane"/>
    <property type="evidence" value="ECO:0007669"/>
    <property type="project" value="InterPro"/>
</dbReference>
<reference evidence="2 3" key="1">
    <citation type="submission" date="2012-11" db="EMBL/GenBank/DDBJ databases">
        <title>Whole genome sequence of Acidocella aminolytica 101 = DSM 11237.</title>
        <authorList>
            <person name="Azuma Y."/>
            <person name="Higashiura N."/>
            <person name="Hirakawa H."/>
            <person name="Matsushita K."/>
        </authorList>
    </citation>
    <scope>NUCLEOTIDE SEQUENCE [LARGE SCALE GENOMIC DNA]</scope>
    <source>
        <strain evidence="3">101 / DSM 11237</strain>
    </source>
</reference>
<feature type="transmembrane region" description="Helical" evidence="1">
    <location>
        <begin position="264"/>
        <end position="284"/>
    </location>
</feature>
<proteinExistence type="predicted"/>
<accession>A0A0D6PFL3</accession>
<feature type="transmembrane region" description="Helical" evidence="1">
    <location>
        <begin position="20"/>
        <end position="46"/>
    </location>
</feature>
<keyword evidence="3" id="KW-1185">Reference proteome</keyword>
<dbReference type="InterPro" id="IPR004513">
    <property type="entry name" value="FtsX"/>
</dbReference>
<name>A0A0D6PFL3_9PROT</name>
<protein>
    <submittedName>
        <fullName evidence="2">Cell division protein FtsX</fullName>
    </submittedName>
</protein>
<dbReference type="STRING" id="1120923.SAMN02746095_01456"/>
<feature type="transmembrane region" description="Helical" evidence="1">
    <location>
        <begin position="164"/>
        <end position="187"/>
    </location>
</feature>
<evidence type="ECO:0000313" key="3">
    <source>
        <dbReference type="Proteomes" id="UP000032668"/>
    </source>
</evidence>
<comment type="caution">
    <text evidence="2">The sequence shown here is derived from an EMBL/GenBank/DDBJ whole genome shotgun (WGS) entry which is preliminary data.</text>
</comment>
<organism evidence="2 3">
    <name type="scientific">Acidocella aminolytica 101 = DSM 11237</name>
    <dbReference type="NCBI Taxonomy" id="1120923"/>
    <lineage>
        <taxon>Bacteria</taxon>
        <taxon>Pseudomonadati</taxon>
        <taxon>Pseudomonadota</taxon>
        <taxon>Alphaproteobacteria</taxon>
        <taxon>Acetobacterales</taxon>
        <taxon>Acidocellaceae</taxon>
        <taxon>Acidocella</taxon>
    </lineage>
</organism>
<keyword evidence="2" id="KW-0131">Cell cycle</keyword>
<keyword evidence="1" id="KW-0472">Membrane</keyword>
<dbReference type="PANTHER" id="PTHR47755:SF1">
    <property type="entry name" value="CELL DIVISION PROTEIN FTSX"/>
    <property type="match status" value="1"/>
</dbReference>
<dbReference type="GO" id="GO:0051301">
    <property type="term" value="P:cell division"/>
    <property type="evidence" value="ECO:0007669"/>
    <property type="project" value="UniProtKB-KW"/>
</dbReference>
<dbReference type="EMBL" id="BANC01000039">
    <property type="protein sequence ID" value="GAN80136.1"/>
    <property type="molecule type" value="Genomic_DNA"/>
</dbReference>
<dbReference type="PANTHER" id="PTHR47755">
    <property type="entry name" value="CELL DIVISION PROTEIN FTSX"/>
    <property type="match status" value="1"/>
</dbReference>
<evidence type="ECO:0000313" key="2">
    <source>
        <dbReference type="EMBL" id="GAN80136.1"/>
    </source>
</evidence>
<keyword evidence="1" id="KW-0812">Transmembrane</keyword>
<evidence type="ECO:0000256" key="1">
    <source>
        <dbReference type="SAM" id="Phobius"/>
    </source>
</evidence>
<keyword evidence="1" id="KW-1133">Transmembrane helix</keyword>
<dbReference type="OrthoDB" id="7283531at2"/>
<dbReference type="AlphaFoldDB" id="A0A0D6PFL3"/>
<feature type="transmembrane region" description="Helical" evidence="1">
    <location>
        <begin position="222"/>
        <end position="244"/>
    </location>
</feature>
<sequence length="296" mass="30120">MAKRRGDLLGVRAALSDRLLPVLVGAMSFLAALALGGALASATLAASWQGDTASALTIQVPQPTAQDAAHHGTRLAAVQQALAASKNVADVHVLSEAQINRLIAPWLGSDAASLGLSLPAIITGQWTGPGGTDQLTAELQQVSPGALLKTGALWAQRVAALTTSLQACALAVLLIVALVAAAVVAVATRSGLAQLRETIETVHGLGALDADIAARFAARATWLALAGSIGGTVLALPVLGWLAWLAAPFTGGSQFNHLFSLPPALLALVPLLPGCSALIGWATAQITVRGWLRRLP</sequence>
<dbReference type="GO" id="GO:0032153">
    <property type="term" value="C:cell division site"/>
    <property type="evidence" value="ECO:0007669"/>
    <property type="project" value="TreeGrafter"/>
</dbReference>
<keyword evidence="2" id="KW-0132">Cell division</keyword>
<dbReference type="Proteomes" id="UP000032668">
    <property type="component" value="Unassembled WGS sequence"/>
</dbReference>